<gene>
    <name evidence="3" type="primary">ORF3</name>
</gene>
<dbReference type="PIRSF" id="PIRSF005512">
    <property type="entry name" value="Allexi_40kDa"/>
    <property type="match status" value="1"/>
</dbReference>
<reference evidence="3" key="2">
    <citation type="submission" date="2020-07" db="EMBL/GenBank/DDBJ databases">
        <authorList>
            <person name="Singh J."/>
            <person name="Manav A."/>
            <person name="Prajapati M.R."/>
            <person name="Upadhyay S."/>
            <person name="Ranjan K."/>
            <person name="Singh M.K."/>
            <person name="Kumar A."/>
            <person name="Baranwal V.K."/>
        </authorList>
    </citation>
    <scope>NUCLEOTIDE SEQUENCE</scope>
    <source>
        <strain evidence="3">1/R1/334</strain>
    </source>
</reference>
<dbReference type="Pfam" id="PF05549">
    <property type="entry name" value="Allexi_40kDa"/>
    <property type="match status" value="1"/>
</dbReference>
<dbReference type="InterPro" id="IPR008398">
    <property type="entry name" value="Allexi_40kDa"/>
</dbReference>
<evidence type="ECO:0000313" key="2">
    <source>
        <dbReference type="EMBL" id="QCB66221.1"/>
    </source>
</evidence>
<sequence length="356" mass="39991">MTHATAWHLYETQNYIVDHINTIINQIALRISDVRGTAPQHQQFLDYKIREVVPAIDAITTSILTRTQSNAQNIQDRRPSDQSTQLRLGTTDRTFFTNLNAALDTTSNLINHVPPTRYALPPVSLPLDELYGLLHALHKNSLEWLTHISHDTEQIASKLNNIEAVLLSEVRANSRKIDTVFEKLAKVESHLSKRANPDFERDLAKSLASIETQIQELHARFRETNHEGSSTLGSNPSTSSTSESSVLNALLPTFNPEHPTARCRAYGSVEFGGAVLQIPMDVRGRRASTALRLSVRCTPKREATTVKYKLFDDGALLFTEELSTPHKFTQPFSDSLALLHSKCPNFLYKIRDEVLC</sequence>
<evidence type="ECO:0000313" key="3">
    <source>
        <dbReference type="EMBL" id="QPL20128.1"/>
    </source>
</evidence>
<evidence type="ECO:0000256" key="1">
    <source>
        <dbReference type="SAM" id="MobiDB-lite"/>
    </source>
</evidence>
<protein>
    <submittedName>
        <fullName evidence="3">32 kDa protein</fullName>
    </submittedName>
    <submittedName>
        <fullName evidence="2">Serine rich protein</fullName>
    </submittedName>
</protein>
<feature type="compositionally biased region" description="Low complexity" evidence="1">
    <location>
        <begin position="229"/>
        <end position="245"/>
    </location>
</feature>
<feature type="region of interest" description="Disordered" evidence="1">
    <location>
        <begin position="225"/>
        <end position="245"/>
    </location>
</feature>
<proteinExistence type="predicted"/>
<dbReference type="EMBL" id="MT731499">
    <property type="protein sequence ID" value="QPL20128.1"/>
    <property type="molecule type" value="Genomic_RNA"/>
</dbReference>
<organism evidence="2">
    <name type="scientific">Garlic virus X</name>
    <dbReference type="NCBI Taxonomy" id="150284"/>
    <lineage>
        <taxon>Viruses</taxon>
        <taxon>Riboviria</taxon>
        <taxon>Orthornavirae</taxon>
        <taxon>Kitrinoviricota</taxon>
        <taxon>Alsuviricetes</taxon>
        <taxon>Tymovirales</taxon>
        <taxon>Alphaflexiviridae</taxon>
        <taxon>Allexivirus</taxon>
        <taxon>Acarallexivirus</taxon>
        <taxon>Allexivirus ecsallii</taxon>
    </lineage>
</organism>
<name>A0A5P1J1C1_9VIRU</name>
<accession>A0A5P1J1C1</accession>
<reference evidence="2" key="1">
    <citation type="journal article" date="2019" name="Genomics">
        <title>First complete genome sequence of garlic virus X infecting Allium sativum- G282 from India.</title>
        <authorList>
            <person name="Singh J."/>
            <person name="Singh M.K."/>
            <person name="Ranjan K."/>
            <person name="Kumar A."/>
            <person name="Kumar P."/>
            <person name="Sirohi A."/>
            <person name="Baranwal V.K."/>
        </authorList>
    </citation>
    <scope>NUCLEOTIDE SEQUENCE</scope>
    <source>
        <strain evidence="2">Yamuna Safed-3</strain>
    </source>
</reference>
<dbReference type="EMBL" id="MK503771">
    <property type="protein sequence ID" value="QCB66221.1"/>
    <property type="molecule type" value="Genomic_RNA"/>
</dbReference>